<feature type="transmembrane region" description="Helical" evidence="8">
    <location>
        <begin position="205"/>
        <end position="229"/>
    </location>
</feature>
<evidence type="ECO:0000256" key="7">
    <source>
        <dbReference type="SAM" id="MobiDB-lite"/>
    </source>
</evidence>
<feature type="transmembrane region" description="Helical" evidence="8">
    <location>
        <begin position="249"/>
        <end position="268"/>
    </location>
</feature>
<feature type="transmembrane region" description="Helical" evidence="8">
    <location>
        <begin position="362"/>
        <end position="384"/>
    </location>
</feature>
<feature type="compositionally biased region" description="Low complexity" evidence="7">
    <location>
        <begin position="22"/>
        <end position="51"/>
    </location>
</feature>
<keyword evidence="4" id="KW-0378">Hydrolase</keyword>
<evidence type="ECO:0000256" key="2">
    <source>
        <dbReference type="ARBA" id="ARBA00009199"/>
    </source>
</evidence>
<evidence type="ECO:0000256" key="4">
    <source>
        <dbReference type="ARBA" id="ARBA00022801"/>
    </source>
</evidence>
<protein>
    <submittedName>
        <fullName evidence="10">Amidase signature domain-containing protein</fullName>
    </submittedName>
</protein>
<proteinExistence type="inferred from homology"/>
<dbReference type="PANTHER" id="PTHR46072:SF2">
    <property type="entry name" value="AMIDASE (EUROFUNG)"/>
    <property type="match status" value="1"/>
</dbReference>
<evidence type="ECO:0000256" key="3">
    <source>
        <dbReference type="ARBA" id="ARBA00022692"/>
    </source>
</evidence>
<dbReference type="SUPFAM" id="SSF75304">
    <property type="entry name" value="Amidase signature (AS) enzymes"/>
    <property type="match status" value="1"/>
</dbReference>
<feature type="transmembrane region" description="Helical" evidence="8">
    <location>
        <begin position="483"/>
        <end position="506"/>
    </location>
</feature>
<reference evidence="10 11" key="1">
    <citation type="submission" date="2024-07" db="EMBL/GenBank/DDBJ databases">
        <title>Section-level genome sequencing and comparative genomics of Aspergillus sections Usti and Cavernicolus.</title>
        <authorList>
            <consortium name="Lawrence Berkeley National Laboratory"/>
            <person name="Nybo J.L."/>
            <person name="Vesth T.C."/>
            <person name="Theobald S."/>
            <person name="Frisvad J.C."/>
            <person name="Larsen T.O."/>
            <person name="Kjaerboelling I."/>
            <person name="Rothschild-Mancinelli K."/>
            <person name="Lyhne E.K."/>
            <person name="Kogle M.E."/>
            <person name="Barry K."/>
            <person name="Clum A."/>
            <person name="Na H."/>
            <person name="Ledsgaard L."/>
            <person name="Lin J."/>
            <person name="Lipzen A."/>
            <person name="Kuo A."/>
            <person name="Riley R."/>
            <person name="Mondo S."/>
            <person name="Labutti K."/>
            <person name="Haridas S."/>
            <person name="Pangalinan J."/>
            <person name="Salamov A.A."/>
            <person name="Simmons B.A."/>
            <person name="Magnuson J.K."/>
            <person name="Chen J."/>
            <person name="Drula E."/>
            <person name="Henrissat B."/>
            <person name="Wiebenga A."/>
            <person name="Lubbers R.J."/>
            <person name="Gomes A.C."/>
            <person name="Macurrencykelacurrency M.R."/>
            <person name="Stajich J."/>
            <person name="Grigoriev I.V."/>
            <person name="Mortensen U.H."/>
            <person name="De Vries R.P."/>
            <person name="Baker S.E."/>
            <person name="Andersen M.R."/>
        </authorList>
    </citation>
    <scope>NUCLEOTIDE SEQUENCE [LARGE SCALE GENOMIC DNA]</scope>
    <source>
        <strain evidence="10 11">CBS 449.75</strain>
    </source>
</reference>
<comment type="subcellular location">
    <subcellularLocation>
        <location evidence="1">Membrane</location>
        <topology evidence="1">Multi-pass membrane protein</topology>
    </subcellularLocation>
</comment>
<feature type="domain" description="Amidase" evidence="9">
    <location>
        <begin position="684"/>
        <end position="1137"/>
    </location>
</feature>
<evidence type="ECO:0000259" key="9">
    <source>
        <dbReference type="Pfam" id="PF01425"/>
    </source>
</evidence>
<dbReference type="InterPro" id="IPR023631">
    <property type="entry name" value="Amidase_dom"/>
</dbReference>
<comment type="similarity">
    <text evidence="2">Belongs to the amidase family.</text>
</comment>
<feature type="transmembrane region" description="Helical" evidence="8">
    <location>
        <begin position="404"/>
        <end position="425"/>
    </location>
</feature>
<dbReference type="Pfam" id="PF13520">
    <property type="entry name" value="AA_permease_2"/>
    <property type="match status" value="1"/>
</dbReference>
<dbReference type="RefSeq" id="XP_070881975.1">
    <property type="nucleotide sequence ID" value="XM_071031619.1"/>
</dbReference>
<feature type="transmembrane region" description="Helical" evidence="8">
    <location>
        <begin position="325"/>
        <end position="342"/>
    </location>
</feature>
<evidence type="ECO:0000313" key="10">
    <source>
        <dbReference type="EMBL" id="KAL2862996.1"/>
    </source>
</evidence>
<evidence type="ECO:0000256" key="6">
    <source>
        <dbReference type="ARBA" id="ARBA00023136"/>
    </source>
</evidence>
<feature type="region of interest" description="Disordered" evidence="7">
    <location>
        <begin position="1"/>
        <end position="73"/>
    </location>
</feature>
<feature type="transmembrane region" description="Helical" evidence="8">
    <location>
        <begin position="512"/>
        <end position="536"/>
    </location>
</feature>
<feature type="transmembrane region" description="Helical" evidence="8">
    <location>
        <begin position="548"/>
        <end position="568"/>
    </location>
</feature>
<sequence>MSRITFSTSELKSDHGPRDSLELASLASSSPESGPDLSRSSSPSGISSSRKLSLEEEDPLSSSTFHATHESSRSRSARSYSVSSAFDFGRNLFPLSQTAGGYAPLGAPSALDREGGLGDGSLERNKTLTYLNGLSLVVGLVIGSGIFSSPSQVNTNAGSPGGALIAWLVAGLLAWTGAASYAELGGAIPLNGGAQAYLSKIFGELAGFLFTWCAVLVLKPGSAAIISIIFGEYVVRAVVGAEVEQVNPWINKGVAFGGLLTVTCLNCLSTRLAARIGDLFMFFKFVALLGVTIIGIIVAATGLSSKGRASEEWKSGWFEGTTTNISGWAMALYAGLWAFDGWDNTNYVTGEFKNPNRDLPRVIHTAMPLVIASYLLANISYFFVLPHSTIEASDTIAVQFGDQVFGSIGALVFALVVSASCVGALNATVFTSGRLVYAAGKEGYLPSVFGNLWSHGSSSNNTNRLQRRSWASKLVSRVFGNGIWIGYTPINAMALNSLLTLLYIIVGEFKTLVTFYGVAGYTFYFLTVLGLIVLRVREPHLERPYKTWVSTPIIFCCVSLFLLSRAIIAEPVQTLIVVAFIIVGVPVYFWRIYKRDVLRHHLSFAMMGDPLPWKQTTSQKRALRDRFLQPYLVSDIDTRAPRVRNVQDRSCLKEDPLAHEITDIDSIQALVEQLQKGRFTAEQVTRAYMRRATVAHQLTNCITEVVFEDALTRARELDQKFKETGQLQGPLHGVPVTLKDQFNVKGYDSTIGYVGRSFLPAEEDAVLVRMLKDMGAVILAKTNLPQSIMWAETDNPLWGLTVNPRNPALTPGGSTGGEAALLALHGSILGFGTDIGGSVRIPQSIMGLYGFKPSSSRLPYWGVPVSTEGQEHVPSSVGPMARDLASVCYISRLVANSRPWDLDPRCPPLPWNRRAFDEIQSRPMVIGLILDDGVVKVHPPIERTIRELAAKLQEKGHEVVIWDTADHLKCINLMDRYYTVDGGEDIRRDVAVAGEPFIPHVEALVNRGKPISVYQYWQLNRERADLQKKYLDKWNATRSPSGKPVDVLLGPTMPHVTVPHRSVRWVGYTKIWNLLDYPAVTFPIGQVCADTDRLPSDYKPRNELDAWNWNLYDVEAMDGHPVNVQVIGRKLDEERVLGAATMIEKIWRS</sequence>
<dbReference type="GeneID" id="98146691"/>
<evidence type="ECO:0000256" key="5">
    <source>
        <dbReference type="ARBA" id="ARBA00022989"/>
    </source>
</evidence>
<gene>
    <name evidence="10" type="ORF">BJX67DRAFT_374883</name>
</gene>
<keyword evidence="6 8" id="KW-0472">Membrane</keyword>
<dbReference type="PANTHER" id="PTHR46072">
    <property type="entry name" value="AMIDASE-RELATED-RELATED"/>
    <property type="match status" value="1"/>
</dbReference>
<evidence type="ECO:0000256" key="1">
    <source>
        <dbReference type="ARBA" id="ARBA00004141"/>
    </source>
</evidence>
<dbReference type="Pfam" id="PF01425">
    <property type="entry name" value="Amidase"/>
    <property type="match status" value="1"/>
</dbReference>
<accession>A0ABR4LEN7</accession>
<keyword evidence="11" id="KW-1185">Reference proteome</keyword>
<evidence type="ECO:0000313" key="11">
    <source>
        <dbReference type="Proteomes" id="UP001610432"/>
    </source>
</evidence>
<comment type="caution">
    <text evidence="10">The sequence shown here is derived from an EMBL/GenBank/DDBJ whole genome shotgun (WGS) entry which is preliminary data.</text>
</comment>
<organism evidence="10 11">
    <name type="scientific">Aspergillus lucknowensis</name>
    <dbReference type="NCBI Taxonomy" id="176173"/>
    <lineage>
        <taxon>Eukaryota</taxon>
        <taxon>Fungi</taxon>
        <taxon>Dikarya</taxon>
        <taxon>Ascomycota</taxon>
        <taxon>Pezizomycotina</taxon>
        <taxon>Eurotiomycetes</taxon>
        <taxon>Eurotiomycetidae</taxon>
        <taxon>Eurotiales</taxon>
        <taxon>Aspergillaceae</taxon>
        <taxon>Aspergillus</taxon>
        <taxon>Aspergillus subgen. Nidulantes</taxon>
    </lineage>
</organism>
<dbReference type="EMBL" id="JBFXLQ010000058">
    <property type="protein sequence ID" value="KAL2862996.1"/>
    <property type="molecule type" value="Genomic_DNA"/>
</dbReference>
<dbReference type="InterPro" id="IPR002293">
    <property type="entry name" value="AA/rel_permease1"/>
</dbReference>
<feature type="transmembrane region" description="Helical" evidence="8">
    <location>
        <begin position="161"/>
        <end position="184"/>
    </location>
</feature>
<dbReference type="Proteomes" id="UP001610432">
    <property type="component" value="Unassembled WGS sequence"/>
</dbReference>
<feature type="compositionally biased region" description="Basic and acidic residues" evidence="7">
    <location>
        <begin position="11"/>
        <end position="21"/>
    </location>
</feature>
<name>A0ABR4LEN7_9EURO</name>
<evidence type="ECO:0000256" key="8">
    <source>
        <dbReference type="SAM" id="Phobius"/>
    </source>
</evidence>
<dbReference type="Gene3D" id="1.20.1740.10">
    <property type="entry name" value="Amino acid/polyamine transporter I"/>
    <property type="match status" value="1"/>
</dbReference>
<dbReference type="Gene3D" id="3.90.1300.10">
    <property type="entry name" value="Amidase signature (AS) domain"/>
    <property type="match status" value="1"/>
</dbReference>
<keyword evidence="3 8" id="KW-0812">Transmembrane</keyword>
<feature type="transmembrane region" description="Helical" evidence="8">
    <location>
        <begin position="130"/>
        <end position="149"/>
    </location>
</feature>
<feature type="compositionally biased region" description="Polar residues" evidence="7">
    <location>
        <begin position="1"/>
        <end position="10"/>
    </location>
</feature>
<dbReference type="InterPro" id="IPR036928">
    <property type="entry name" value="AS_sf"/>
</dbReference>
<keyword evidence="5 8" id="KW-1133">Transmembrane helix</keyword>
<feature type="transmembrane region" description="Helical" evidence="8">
    <location>
        <begin position="280"/>
        <end position="305"/>
    </location>
</feature>
<feature type="transmembrane region" description="Helical" evidence="8">
    <location>
        <begin position="574"/>
        <end position="593"/>
    </location>
</feature>